<evidence type="ECO:0000259" key="7">
    <source>
        <dbReference type="PROSITE" id="PS50835"/>
    </source>
</evidence>
<evidence type="ECO:0000256" key="5">
    <source>
        <dbReference type="SAM" id="Phobius"/>
    </source>
</evidence>
<feature type="chain" id="PRO_5044736724" evidence="6">
    <location>
        <begin position="27"/>
        <end position="358"/>
    </location>
</feature>
<evidence type="ECO:0000256" key="2">
    <source>
        <dbReference type="ARBA" id="ARBA00022729"/>
    </source>
</evidence>
<keyword evidence="4" id="KW-0325">Glycoprotein</keyword>
<dbReference type="RefSeq" id="XP_023185690.1">
    <property type="nucleotide sequence ID" value="XM_023329922.1"/>
</dbReference>
<dbReference type="GeneID" id="111607678"/>
<dbReference type="PROSITE" id="PS50835">
    <property type="entry name" value="IG_LIKE"/>
    <property type="match status" value="1"/>
</dbReference>
<dbReference type="RefSeq" id="XP_023185689.1">
    <property type="nucleotide sequence ID" value="XM_023329921.1"/>
</dbReference>
<comment type="subcellular location">
    <subcellularLocation>
        <location evidence="1">Membrane</location>
    </subcellularLocation>
</comment>
<keyword evidence="3 5" id="KW-0472">Membrane</keyword>
<reference evidence="8" key="3">
    <citation type="submission" date="2025-05" db="UniProtKB">
        <authorList>
            <consortium name="Ensembl"/>
        </authorList>
    </citation>
    <scope>IDENTIFICATION</scope>
    <source>
        <strain evidence="8">JP 163 A</strain>
    </source>
</reference>
<dbReference type="RefSeq" id="XP_023185688.1">
    <property type="nucleotide sequence ID" value="XM_023329920.1"/>
</dbReference>
<dbReference type="AlphaFoldDB" id="M3ZPM7"/>
<dbReference type="PANTHER" id="PTHR12080">
    <property type="entry name" value="SIGNALING LYMPHOCYTIC ACTIVATION MOLECULE"/>
    <property type="match status" value="1"/>
</dbReference>
<feature type="signal peptide" evidence="6">
    <location>
        <begin position="1"/>
        <end position="26"/>
    </location>
</feature>
<dbReference type="PANTHER" id="PTHR12080:SF134">
    <property type="entry name" value="CD48 ANTIGEN"/>
    <property type="match status" value="1"/>
</dbReference>
<sequence length="358" mass="39162">MRRMKTMASLLSVCVFLLCCSAAAVASPGCDQFAAVGGNFNVPLGYKLGSTENLRWKFKGNLIFYKRPDKLISGKNEDINDNGSLKLTNLKKDQAGLYTSEVFNSNGKELASKSTNLCVLDPVKKPTLNVACLASQVVFTCSHDPQPDGTKQYDAIHYKWLQDGKMISNATEISMTRKVAETKNLLISCEVGNKVSSETSDSLTHTCIEPVKKPEINASCKDSEVVFTCLAAQQPDDAQYKWLQDGDVVVNETKMSLTINSAESKNMNFSCQVYNQASSEKSVSFSHRCVVSTFLGLPEEIFGVSIWIVIAGGAGLLILIIIIIILCCVQCKKKRGKNDEAELEYRAGQSSSPAYCTH</sequence>
<protein>
    <submittedName>
        <fullName evidence="8">Uncharacterized LOC111607678</fullName>
    </submittedName>
</protein>
<evidence type="ECO:0000256" key="4">
    <source>
        <dbReference type="ARBA" id="ARBA00023180"/>
    </source>
</evidence>
<evidence type="ECO:0000256" key="3">
    <source>
        <dbReference type="ARBA" id="ARBA00023136"/>
    </source>
</evidence>
<dbReference type="Proteomes" id="UP000002852">
    <property type="component" value="Unassembled WGS sequence"/>
</dbReference>
<evidence type="ECO:0000256" key="6">
    <source>
        <dbReference type="SAM" id="SignalP"/>
    </source>
</evidence>
<name>M3ZPM7_XIPMA</name>
<reference evidence="9" key="2">
    <citation type="journal article" date="2013" name="Nat. Genet.">
        <title>The genome of the platyfish, Xiphophorus maculatus, provides insights into evolutionary adaptation and several complex traits.</title>
        <authorList>
            <person name="Schartl M."/>
            <person name="Walter R.B."/>
            <person name="Shen Y."/>
            <person name="Garcia T."/>
            <person name="Catchen J."/>
            <person name="Amores A."/>
            <person name="Braasch I."/>
            <person name="Chalopin D."/>
            <person name="Volff J.N."/>
            <person name="Lesch K.P."/>
            <person name="Bisazza A."/>
            <person name="Minx P."/>
            <person name="Hillier L."/>
            <person name="Wilson R.K."/>
            <person name="Fuerstenberg S."/>
            <person name="Boore J."/>
            <person name="Searle S."/>
            <person name="Postlethwait J.H."/>
            <person name="Warren W.C."/>
        </authorList>
    </citation>
    <scope>NUCLEOTIDE SEQUENCE [LARGE SCALE GENOMIC DNA]</scope>
    <source>
        <strain evidence="9">JP 163 A</strain>
    </source>
</reference>
<dbReference type="GO" id="GO:0016020">
    <property type="term" value="C:membrane"/>
    <property type="evidence" value="ECO:0007669"/>
    <property type="project" value="UniProtKB-SubCell"/>
</dbReference>
<evidence type="ECO:0000313" key="8">
    <source>
        <dbReference type="Ensembl" id="ENSXMAP00000004170.1"/>
    </source>
</evidence>
<dbReference type="KEGG" id="xma:111607678"/>
<dbReference type="InterPro" id="IPR013783">
    <property type="entry name" value="Ig-like_fold"/>
</dbReference>
<dbReference type="InterPro" id="IPR007110">
    <property type="entry name" value="Ig-like_dom"/>
</dbReference>
<dbReference type="InterPro" id="IPR015631">
    <property type="entry name" value="CD2/SLAM_rcpt"/>
</dbReference>
<keyword evidence="9" id="KW-1185">Reference proteome</keyword>
<dbReference type="STRING" id="8083.ENSXMAP00000028647"/>
<dbReference type="OrthoDB" id="8441474at2759"/>
<evidence type="ECO:0000256" key="1">
    <source>
        <dbReference type="ARBA" id="ARBA00004370"/>
    </source>
</evidence>
<dbReference type="HOGENOM" id="CLU_062637_1_0_1"/>
<dbReference type="SUPFAM" id="SSF48726">
    <property type="entry name" value="Immunoglobulin"/>
    <property type="match status" value="2"/>
</dbReference>
<dbReference type="GeneTree" id="ENSGT00950000183273"/>
<dbReference type="InterPro" id="IPR036179">
    <property type="entry name" value="Ig-like_dom_sf"/>
</dbReference>
<dbReference type="Gene3D" id="2.60.40.10">
    <property type="entry name" value="Immunoglobulins"/>
    <property type="match status" value="3"/>
</dbReference>
<dbReference type="Pfam" id="PF13895">
    <property type="entry name" value="Ig_2"/>
    <property type="match status" value="1"/>
</dbReference>
<accession>M3ZPM7</accession>
<feature type="transmembrane region" description="Helical" evidence="5">
    <location>
        <begin position="304"/>
        <end position="329"/>
    </location>
</feature>
<dbReference type="RefSeq" id="XP_023185691.1">
    <property type="nucleotide sequence ID" value="XM_023329923.1"/>
</dbReference>
<dbReference type="Ensembl" id="ENSXMAT00000023212.1">
    <property type="protein sequence ID" value="ENSXMAP00000028647.1"/>
    <property type="gene ID" value="ENSXMAG00000004171.2"/>
</dbReference>
<keyword evidence="5" id="KW-0812">Transmembrane</keyword>
<keyword evidence="5" id="KW-1133">Transmembrane helix</keyword>
<organism evidence="8 9">
    <name type="scientific">Xiphophorus maculatus</name>
    <name type="common">Southern platyfish</name>
    <name type="synonym">Platypoecilus maculatus</name>
    <dbReference type="NCBI Taxonomy" id="8083"/>
    <lineage>
        <taxon>Eukaryota</taxon>
        <taxon>Metazoa</taxon>
        <taxon>Chordata</taxon>
        <taxon>Craniata</taxon>
        <taxon>Vertebrata</taxon>
        <taxon>Euteleostomi</taxon>
        <taxon>Actinopterygii</taxon>
        <taxon>Neopterygii</taxon>
        <taxon>Teleostei</taxon>
        <taxon>Neoteleostei</taxon>
        <taxon>Acanthomorphata</taxon>
        <taxon>Ovalentaria</taxon>
        <taxon>Atherinomorphae</taxon>
        <taxon>Cyprinodontiformes</taxon>
        <taxon>Poeciliidae</taxon>
        <taxon>Poeciliinae</taxon>
        <taxon>Xiphophorus</taxon>
    </lineage>
</organism>
<dbReference type="Ensembl" id="ENSXMAT00000004175.2">
    <property type="protein sequence ID" value="ENSXMAP00000004170.1"/>
    <property type="gene ID" value="ENSXMAG00000004171.2"/>
</dbReference>
<dbReference type="RefSeq" id="XP_023185693.1">
    <property type="nucleotide sequence ID" value="XM_023329925.1"/>
</dbReference>
<dbReference type="RefSeq" id="XP_023185692.1">
    <property type="nucleotide sequence ID" value="XM_023329924.1"/>
</dbReference>
<feature type="domain" description="Ig-like" evidence="7">
    <location>
        <begin position="223"/>
        <end position="284"/>
    </location>
</feature>
<evidence type="ECO:0000313" key="9">
    <source>
        <dbReference type="Proteomes" id="UP000002852"/>
    </source>
</evidence>
<reference evidence="9" key="1">
    <citation type="submission" date="2012-01" db="EMBL/GenBank/DDBJ databases">
        <authorList>
            <person name="Walter R."/>
            <person name="Schartl M."/>
            <person name="Warren W."/>
        </authorList>
    </citation>
    <scope>NUCLEOTIDE SEQUENCE [LARGE SCALE GENOMIC DNA]</scope>
    <source>
        <strain evidence="9">JP 163 A</strain>
    </source>
</reference>
<dbReference type="OMA" id="YKWFQNG"/>
<proteinExistence type="predicted"/>
<keyword evidence="2 6" id="KW-0732">Signal</keyword>